<evidence type="ECO:0000256" key="3">
    <source>
        <dbReference type="PIRSR" id="PIRSR005902-1"/>
    </source>
</evidence>
<protein>
    <submittedName>
        <fullName evidence="4">Deoxyribonuclease</fullName>
    </submittedName>
</protein>
<feature type="binding site" evidence="3">
    <location>
        <position position="9"/>
    </location>
    <ligand>
        <name>a divalent metal cation</name>
        <dbReference type="ChEBI" id="CHEBI:60240"/>
        <label>1</label>
    </ligand>
</feature>
<dbReference type="GO" id="GO:0016788">
    <property type="term" value="F:hydrolase activity, acting on ester bonds"/>
    <property type="evidence" value="ECO:0007669"/>
    <property type="project" value="InterPro"/>
</dbReference>
<keyword evidence="2" id="KW-0378">Hydrolase</keyword>
<dbReference type="EMBL" id="AWQU01000071">
    <property type="protein sequence ID" value="KFB07691.1"/>
    <property type="molecule type" value="Genomic_DNA"/>
</dbReference>
<feature type="binding site" evidence="3">
    <location>
        <position position="136"/>
    </location>
    <ligand>
        <name>a divalent metal cation</name>
        <dbReference type="ChEBI" id="CHEBI:60240"/>
        <label>2</label>
    </ligand>
</feature>
<gene>
    <name evidence="4" type="primary">tatD</name>
    <name evidence="4" type="ORF">P271_543</name>
</gene>
<feature type="binding site" evidence="3">
    <location>
        <position position="100"/>
    </location>
    <ligand>
        <name>a divalent metal cation</name>
        <dbReference type="ChEBI" id="CHEBI:60240"/>
        <label>1</label>
    </ligand>
</feature>
<dbReference type="GO" id="GO:0005829">
    <property type="term" value="C:cytosol"/>
    <property type="evidence" value="ECO:0007669"/>
    <property type="project" value="TreeGrafter"/>
</dbReference>
<organism evidence="4 5">
    <name type="scientific">Malacoplasma iowae DK-CPA</name>
    <dbReference type="NCBI Taxonomy" id="1394179"/>
    <lineage>
        <taxon>Bacteria</taxon>
        <taxon>Bacillati</taxon>
        <taxon>Mycoplasmatota</taxon>
        <taxon>Mycoplasmoidales</taxon>
        <taxon>Mycoplasmoidaceae</taxon>
        <taxon>Malacoplasma</taxon>
    </lineage>
</organism>
<dbReference type="Pfam" id="PF01026">
    <property type="entry name" value="TatD_DNase"/>
    <property type="match status" value="1"/>
</dbReference>
<evidence type="ECO:0000256" key="1">
    <source>
        <dbReference type="ARBA" id="ARBA00022723"/>
    </source>
</evidence>
<dbReference type="Gene3D" id="3.20.20.140">
    <property type="entry name" value="Metal-dependent hydrolases"/>
    <property type="match status" value="1"/>
</dbReference>
<dbReference type="CDD" id="cd01310">
    <property type="entry name" value="TatD_DNAse"/>
    <property type="match status" value="1"/>
</dbReference>
<dbReference type="PROSITE" id="PS01137">
    <property type="entry name" value="TATD_1"/>
    <property type="match status" value="1"/>
</dbReference>
<reference evidence="4 5" key="1">
    <citation type="journal article" date="2014" name="PLoS ONE">
        <title>Reduction of Hydrogen Peroxide Accumulation and Toxicity by a Catalase from Mycoplasma iowae.</title>
        <authorList>
            <person name="Pritchard R.E."/>
            <person name="Prassinos A.J."/>
            <person name="Osborne J.D."/>
            <person name="Raviv Z."/>
            <person name="Balish M.F."/>
        </authorList>
    </citation>
    <scope>NUCLEOTIDE SEQUENCE [LARGE SCALE GENOMIC DNA]</scope>
    <source>
        <strain evidence="4 5">DK-CPA</strain>
    </source>
</reference>
<comment type="caution">
    <text evidence="4">The sequence shown here is derived from an EMBL/GenBank/DDBJ whole genome shotgun (WGS) entry which is preliminary data.</text>
</comment>
<dbReference type="PANTHER" id="PTHR46124">
    <property type="entry name" value="D-AMINOACYL-TRNA DEACYLASE"/>
    <property type="match status" value="1"/>
</dbReference>
<dbReference type="FunFam" id="3.20.20.140:FF:000005">
    <property type="entry name" value="TatD family hydrolase"/>
    <property type="match status" value="1"/>
</dbReference>
<dbReference type="GO" id="GO:0046872">
    <property type="term" value="F:metal ion binding"/>
    <property type="evidence" value="ECO:0007669"/>
    <property type="project" value="UniProtKB-KW"/>
</dbReference>
<dbReference type="PIRSF" id="PIRSF005902">
    <property type="entry name" value="DNase_TatD"/>
    <property type="match status" value="1"/>
</dbReference>
<dbReference type="RefSeq" id="WP_036451703.1">
    <property type="nucleotide sequence ID" value="NZ_AWQU01000071.1"/>
</dbReference>
<dbReference type="GO" id="GO:0004536">
    <property type="term" value="F:DNA nuclease activity"/>
    <property type="evidence" value="ECO:0007669"/>
    <property type="project" value="InterPro"/>
</dbReference>
<dbReference type="PROSITE" id="PS01090">
    <property type="entry name" value="TATD_2"/>
    <property type="match status" value="1"/>
</dbReference>
<dbReference type="InterPro" id="IPR032466">
    <property type="entry name" value="Metal_Hydrolase"/>
</dbReference>
<dbReference type="AlphaFoldDB" id="A0A084U405"/>
<name>A0A084U405_MALIO</name>
<dbReference type="InterPro" id="IPR001130">
    <property type="entry name" value="TatD-like"/>
</dbReference>
<proteinExistence type="predicted"/>
<feature type="binding site" evidence="3">
    <location>
        <position position="159"/>
    </location>
    <ligand>
        <name>a divalent metal cation</name>
        <dbReference type="ChEBI" id="CHEBI:60240"/>
        <label>2</label>
    </ligand>
</feature>
<keyword evidence="5" id="KW-1185">Reference proteome</keyword>
<keyword evidence="1 3" id="KW-0479">Metal-binding</keyword>
<accession>A0A084U405</accession>
<dbReference type="InterPro" id="IPR015991">
    <property type="entry name" value="TatD/YcfH-like"/>
</dbReference>
<dbReference type="PANTHER" id="PTHR46124:SF2">
    <property type="entry name" value="D-AMINOACYL-TRNA DEACYLASE"/>
    <property type="match status" value="1"/>
</dbReference>
<evidence type="ECO:0000313" key="5">
    <source>
        <dbReference type="Proteomes" id="UP000028523"/>
    </source>
</evidence>
<dbReference type="Proteomes" id="UP000028523">
    <property type="component" value="Unassembled WGS sequence"/>
</dbReference>
<feature type="binding site" evidence="3">
    <location>
        <position position="211"/>
    </location>
    <ligand>
        <name>a divalent metal cation</name>
        <dbReference type="ChEBI" id="CHEBI:60240"/>
        <label>1</label>
    </ligand>
</feature>
<sequence>MKIKYYDTHSHINLEPQLSELENILKTMEDENTITNLIGVDIESSKSSIELSRKYPNILKCAIGFHPESVDVYKENMDEVINQLEDLIKNNLDIIVAIGEIGLDYTYDNFDKNLQKYLFKKQIELAIKYDLPINIHNRDASDDVIEILKEYNYKKVMIHCFYLNYEYAKKFLDINCFLSIPGMVTFKNKSLNEFRECIKHIPIEKMVVETDSPYLTPEPFRGKMNYPYYVKYVVEKIAEIKEMDVEETRKILLNNSLNFFKIKSN</sequence>
<evidence type="ECO:0000313" key="4">
    <source>
        <dbReference type="EMBL" id="KFB07691.1"/>
    </source>
</evidence>
<dbReference type="InterPro" id="IPR018228">
    <property type="entry name" value="DNase_TatD-rel_CS"/>
</dbReference>
<dbReference type="SUPFAM" id="SSF51556">
    <property type="entry name" value="Metallo-dependent hydrolases"/>
    <property type="match status" value="1"/>
</dbReference>
<evidence type="ECO:0000256" key="2">
    <source>
        <dbReference type="ARBA" id="ARBA00022801"/>
    </source>
</evidence>
<dbReference type="NCBIfam" id="TIGR00010">
    <property type="entry name" value="YchF/TatD family DNA exonuclease"/>
    <property type="match status" value="1"/>
</dbReference>
<feature type="binding site" evidence="3">
    <location>
        <position position="11"/>
    </location>
    <ligand>
        <name>a divalent metal cation</name>
        <dbReference type="ChEBI" id="CHEBI:60240"/>
        <label>1</label>
    </ligand>
</feature>